<sequence length="404" mass="44471">MASFLAPACRRQLAKSVAVRLPSQRATVEATERRLSSLRIDGICAARLARSSFSPAASLRAFSSGGRGGDDGGDKKDDAGAEDDPFGLNFKDSPDSETGGNLGSELPPSYVRDPTTGKFTGQVEAEMTREDEMLLNLTPSEKERALADRFVSSWNDAEKDETGTSARQGEVASRIRDEEMALNVLGRKPSSTIGLGEDDPEAGKFSKPLSQSEFSAFQEYAKREHGAKGLTTDDIPVQRTATQAGDVSRESLGDKSDPDLDLTWLSAEARSEMSDGEADDPFVDLLPSDLNPARKVNARKAKRIPPELLHHNNLSLLRRYVTPGGQIMNRVQSRLGARDQRKVAKLIKRARCLGLIPFYGQWKLEDRGYVHEEDLDEDREWEKELVRRGLVTNRRAGSPQKKQG</sequence>
<dbReference type="PRINTS" id="PR00974">
    <property type="entry name" value="RIBOSOMALS18"/>
</dbReference>
<reference evidence="4" key="1">
    <citation type="submission" date="2021-01" db="EMBL/GenBank/DDBJ databases">
        <authorList>
            <person name="Corre E."/>
            <person name="Pelletier E."/>
            <person name="Niang G."/>
            <person name="Scheremetjew M."/>
            <person name="Finn R."/>
            <person name="Kale V."/>
            <person name="Holt S."/>
            <person name="Cochrane G."/>
            <person name="Meng A."/>
            <person name="Brown T."/>
            <person name="Cohen L."/>
        </authorList>
    </citation>
    <scope>NUCLEOTIDE SEQUENCE</scope>
    <source>
        <strain evidence="4">Isolate 1302-5</strain>
    </source>
</reference>
<accession>A0A7S4KA27</accession>
<dbReference type="AlphaFoldDB" id="A0A7S4KA27"/>
<name>A0A7S4KA27_9STRA</name>
<proteinExistence type="predicted"/>
<dbReference type="GO" id="GO:0005840">
    <property type="term" value="C:ribosome"/>
    <property type="evidence" value="ECO:0007669"/>
    <property type="project" value="UniProtKB-KW"/>
</dbReference>
<dbReference type="InterPro" id="IPR036870">
    <property type="entry name" value="Ribosomal_bS18_sf"/>
</dbReference>
<evidence type="ECO:0000256" key="3">
    <source>
        <dbReference type="SAM" id="MobiDB-lite"/>
    </source>
</evidence>
<organism evidence="4">
    <name type="scientific">Odontella aurita</name>
    <dbReference type="NCBI Taxonomy" id="265563"/>
    <lineage>
        <taxon>Eukaryota</taxon>
        <taxon>Sar</taxon>
        <taxon>Stramenopiles</taxon>
        <taxon>Ochrophyta</taxon>
        <taxon>Bacillariophyta</taxon>
        <taxon>Mediophyceae</taxon>
        <taxon>Biddulphiophycidae</taxon>
        <taxon>Eupodiscales</taxon>
        <taxon>Odontellaceae</taxon>
        <taxon>Odontella</taxon>
    </lineage>
</organism>
<keyword evidence="1" id="KW-0689">Ribosomal protein</keyword>
<evidence type="ECO:0000313" key="4">
    <source>
        <dbReference type="EMBL" id="CAE2288363.1"/>
    </source>
</evidence>
<dbReference type="SUPFAM" id="SSF46911">
    <property type="entry name" value="Ribosomal protein S18"/>
    <property type="match status" value="1"/>
</dbReference>
<feature type="region of interest" description="Disordered" evidence="3">
    <location>
        <begin position="188"/>
        <end position="207"/>
    </location>
</feature>
<feature type="region of interest" description="Disordered" evidence="3">
    <location>
        <begin position="59"/>
        <end position="117"/>
    </location>
</feature>
<gene>
    <name evidence="4" type="ORF">OAUR00152_LOCUS41682</name>
</gene>
<evidence type="ECO:0000256" key="1">
    <source>
        <dbReference type="ARBA" id="ARBA00022980"/>
    </source>
</evidence>
<dbReference type="EMBL" id="HBKQ01061163">
    <property type="protein sequence ID" value="CAE2288363.1"/>
    <property type="molecule type" value="Transcribed_RNA"/>
</dbReference>
<feature type="region of interest" description="Disordered" evidence="3">
    <location>
        <begin position="241"/>
        <end position="260"/>
    </location>
</feature>
<protein>
    <recommendedName>
        <fullName evidence="5">Ribosomal protein S18</fullName>
    </recommendedName>
</protein>
<feature type="compositionally biased region" description="Basic and acidic residues" evidence="3">
    <location>
        <begin position="68"/>
        <end position="79"/>
    </location>
</feature>
<evidence type="ECO:0008006" key="5">
    <source>
        <dbReference type="Google" id="ProtNLM"/>
    </source>
</evidence>
<keyword evidence="2" id="KW-0687">Ribonucleoprotein</keyword>
<dbReference type="Gene3D" id="4.10.640.10">
    <property type="entry name" value="Ribosomal protein S18"/>
    <property type="match status" value="1"/>
</dbReference>
<dbReference type="Pfam" id="PF01084">
    <property type="entry name" value="Ribosomal_S18"/>
    <property type="match status" value="1"/>
</dbReference>
<dbReference type="GO" id="GO:0003735">
    <property type="term" value="F:structural constituent of ribosome"/>
    <property type="evidence" value="ECO:0007669"/>
    <property type="project" value="InterPro"/>
</dbReference>
<dbReference type="GO" id="GO:1990904">
    <property type="term" value="C:ribonucleoprotein complex"/>
    <property type="evidence" value="ECO:0007669"/>
    <property type="project" value="UniProtKB-KW"/>
</dbReference>
<dbReference type="InterPro" id="IPR001648">
    <property type="entry name" value="Ribosomal_bS18"/>
</dbReference>
<evidence type="ECO:0000256" key="2">
    <source>
        <dbReference type="ARBA" id="ARBA00023274"/>
    </source>
</evidence>
<feature type="compositionally biased region" description="Basic and acidic residues" evidence="3">
    <location>
        <begin position="247"/>
        <end position="258"/>
    </location>
</feature>
<dbReference type="GO" id="GO:0006412">
    <property type="term" value="P:translation"/>
    <property type="evidence" value="ECO:0007669"/>
    <property type="project" value="InterPro"/>
</dbReference>